<dbReference type="HOGENOM" id="CLU_018816_14_1_6"/>
<dbReference type="NCBIfam" id="TIGR01730">
    <property type="entry name" value="RND_mfp"/>
    <property type="match status" value="1"/>
</dbReference>
<keyword evidence="7" id="KW-1185">Reference proteome</keyword>
<feature type="domain" description="Multidrug resistance protein MdtA-like C-terminal permuted SH3" evidence="5">
    <location>
        <begin position="323"/>
        <end position="374"/>
    </location>
</feature>
<dbReference type="GO" id="GO:0019898">
    <property type="term" value="C:extrinsic component of membrane"/>
    <property type="evidence" value="ECO:0007669"/>
    <property type="project" value="InterPro"/>
</dbReference>
<dbReference type="Pfam" id="PF25967">
    <property type="entry name" value="RND-MFP_C"/>
    <property type="match status" value="1"/>
</dbReference>
<dbReference type="InterPro" id="IPR058792">
    <property type="entry name" value="Beta-barrel_RND_2"/>
</dbReference>
<dbReference type="GO" id="GO:0015562">
    <property type="term" value="F:efflux transmembrane transporter activity"/>
    <property type="evidence" value="ECO:0007669"/>
    <property type="project" value="TreeGrafter"/>
</dbReference>
<dbReference type="Gene3D" id="6.10.140.1990">
    <property type="match status" value="1"/>
</dbReference>
<dbReference type="Gene3D" id="2.40.30.170">
    <property type="match status" value="1"/>
</dbReference>
<comment type="similarity">
    <text evidence="1">Belongs to the membrane fusion protein (MFP) (TC 8.A.1) family.</text>
</comment>
<gene>
    <name evidence="6" type="ORF">NOR51B_2004</name>
</gene>
<keyword evidence="2 3" id="KW-0175">Coiled coil</keyword>
<evidence type="ECO:0000256" key="1">
    <source>
        <dbReference type="ARBA" id="ARBA00009477"/>
    </source>
</evidence>
<dbReference type="PANTHER" id="PTHR30469:SF33">
    <property type="entry name" value="SLR1207 PROTEIN"/>
    <property type="match status" value="1"/>
</dbReference>
<dbReference type="AlphaFoldDB" id="B8KVA1"/>
<proteinExistence type="inferred from homology"/>
<dbReference type="Gene3D" id="2.40.50.100">
    <property type="match status" value="1"/>
</dbReference>
<dbReference type="STRING" id="565045.NOR51B_2004"/>
<protein>
    <submittedName>
        <fullName evidence="6">Efflux transporter, RND family, MFP subunit</fullName>
    </submittedName>
</protein>
<dbReference type="RefSeq" id="WP_009020800.1">
    <property type="nucleotide sequence ID" value="NZ_DS999411.1"/>
</dbReference>
<dbReference type="GO" id="GO:1990195">
    <property type="term" value="C:macrolide transmembrane transporter complex"/>
    <property type="evidence" value="ECO:0007669"/>
    <property type="project" value="InterPro"/>
</dbReference>
<evidence type="ECO:0000313" key="7">
    <source>
        <dbReference type="Proteomes" id="UP000004699"/>
    </source>
</evidence>
<sequence>MNPSIYKDARAMVSKKLKLIAALLAFFVVGAAGINWLSQPAPLKVRTAVVSKGSVAHTIANTKAGTLDACRRAGISPRLGGQIAKMPVTEGDIVGQGQILMEFWNADLMAQVSLAESELRASESKREQACIAADLSKREAGRQQTLRQRNLSSEEAIDKAESEARVQASACNGARAAVEVSQARLDVARAALDQTRLRAPFPGVVAEVNGEVGEFVTPSPVGIPTPPAVDLMDISCLYVSAPIDEVDAPKVGIDMTATITLDAFPDDEFAGRVRRIAPYVLDLEKQARTVDVEVEFLQPDECSHMLPGYSADIEVTIAEREDVLRIPTEAIAEGGRVLVINENGRAQQRTVDTGLSNWVWTEIRSGLNAGDVLVRNLGLEGLEDGVRVEAIETPDPND</sequence>
<reference evidence="7" key="1">
    <citation type="journal article" date="2013" name="BMC Microbiol.">
        <title>Taxonomy and evolution of bacteriochlorophyll a-containing members of the OM60/NOR5 clade of marine gammaproteobacteria: description of Luminiphilus syltensis gen. nov., sp. nov., reclassification of Haliea rubra as Pseudohaliea rubra gen. nov., comb. nov., and emendation of Chromatocurvus halotolerans.</title>
        <authorList>
            <person name="Spring S."/>
            <person name="Riedel T."/>
            <person name="Sproer C."/>
            <person name="Yan S."/>
            <person name="Harder J."/>
            <person name="Fuchs B.M."/>
        </authorList>
    </citation>
    <scope>NUCLEOTIDE SEQUENCE [LARGE SCALE GENOMIC DNA]</scope>
    <source>
        <strain evidence="7">NOR51-B</strain>
    </source>
</reference>
<dbReference type="EMBL" id="DS999411">
    <property type="protein sequence ID" value="EED36056.1"/>
    <property type="molecule type" value="Genomic_DNA"/>
</dbReference>
<evidence type="ECO:0000259" key="4">
    <source>
        <dbReference type="Pfam" id="PF25954"/>
    </source>
</evidence>
<evidence type="ECO:0000259" key="5">
    <source>
        <dbReference type="Pfam" id="PF25967"/>
    </source>
</evidence>
<accession>B8KVA1</accession>
<dbReference type="Pfam" id="PF25954">
    <property type="entry name" value="Beta-barrel_RND_2"/>
    <property type="match status" value="1"/>
</dbReference>
<dbReference type="SUPFAM" id="SSF111369">
    <property type="entry name" value="HlyD-like secretion proteins"/>
    <property type="match status" value="1"/>
</dbReference>
<feature type="coiled-coil region" evidence="3">
    <location>
        <begin position="105"/>
        <end position="163"/>
    </location>
</feature>
<dbReference type="GO" id="GO:1990961">
    <property type="term" value="P:xenobiotic detoxification by transmembrane export across the plasma membrane"/>
    <property type="evidence" value="ECO:0007669"/>
    <property type="project" value="InterPro"/>
</dbReference>
<evidence type="ECO:0000313" key="6">
    <source>
        <dbReference type="EMBL" id="EED36056.1"/>
    </source>
</evidence>
<evidence type="ECO:0000256" key="2">
    <source>
        <dbReference type="ARBA" id="ARBA00023054"/>
    </source>
</evidence>
<dbReference type="GO" id="GO:1990281">
    <property type="term" value="C:efflux pump complex"/>
    <property type="evidence" value="ECO:0007669"/>
    <property type="project" value="TreeGrafter"/>
</dbReference>
<dbReference type="InterPro" id="IPR006143">
    <property type="entry name" value="RND_pump_MFP"/>
</dbReference>
<name>B8KVA1_9GAMM</name>
<dbReference type="PANTHER" id="PTHR30469">
    <property type="entry name" value="MULTIDRUG RESISTANCE PROTEIN MDTA"/>
    <property type="match status" value="1"/>
</dbReference>
<dbReference type="InterPro" id="IPR058627">
    <property type="entry name" value="MdtA-like_C"/>
</dbReference>
<evidence type="ECO:0000256" key="3">
    <source>
        <dbReference type="SAM" id="Coils"/>
    </source>
</evidence>
<dbReference type="Proteomes" id="UP000004699">
    <property type="component" value="Unassembled WGS sequence"/>
</dbReference>
<feature type="domain" description="CusB-like beta-barrel" evidence="4">
    <location>
        <begin position="239"/>
        <end position="315"/>
    </location>
</feature>
<organism evidence="6 7">
    <name type="scientific">Luminiphilus syltensis NOR5-1B</name>
    <dbReference type="NCBI Taxonomy" id="565045"/>
    <lineage>
        <taxon>Bacteria</taxon>
        <taxon>Pseudomonadati</taxon>
        <taxon>Pseudomonadota</taxon>
        <taxon>Gammaproteobacteria</taxon>
        <taxon>Cellvibrionales</taxon>
        <taxon>Halieaceae</taxon>
        <taxon>Luminiphilus</taxon>
    </lineage>
</organism>
<dbReference type="Gene3D" id="2.40.420.20">
    <property type="match status" value="1"/>
</dbReference>
<dbReference type="eggNOG" id="COG0845">
    <property type="taxonomic scope" value="Bacteria"/>
</dbReference>
<dbReference type="InterPro" id="IPR030190">
    <property type="entry name" value="MacA_alpha-hairpin_sf"/>
</dbReference>
<dbReference type="GO" id="GO:0030313">
    <property type="term" value="C:cell envelope"/>
    <property type="evidence" value="ECO:0007669"/>
    <property type="project" value="UniProtKB-SubCell"/>
</dbReference>